<evidence type="ECO:0000256" key="1">
    <source>
        <dbReference type="SAM" id="MobiDB-lite"/>
    </source>
</evidence>
<feature type="compositionally biased region" description="Acidic residues" evidence="1">
    <location>
        <begin position="80"/>
        <end position="92"/>
    </location>
</feature>
<keyword evidence="3" id="KW-1185">Reference proteome</keyword>
<evidence type="ECO:0000313" key="2">
    <source>
        <dbReference type="EMBL" id="KAK6640599.1"/>
    </source>
</evidence>
<organism evidence="2 3">
    <name type="scientific">Polyplax serrata</name>
    <name type="common">Common mouse louse</name>
    <dbReference type="NCBI Taxonomy" id="468196"/>
    <lineage>
        <taxon>Eukaryota</taxon>
        <taxon>Metazoa</taxon>
        <taxon>Ecdysozoa</taxon>
        <taxon>Arthropoda</taxon>
        <taxon>Hexapoda</taxon>
        <taxon>Insecta</taxon>
        <taxon>Pterygota</taxon>
        <taxon>Neoptera</taxon>
        <taxon>Paraneoptera</taxon>
        <taxon>Psocodea</taxon>
        <taxon>Troctomorpha</taxon>
        <taxon>Phthiraptera</taxon>
        <taxon>Anoplura</taxon>
        <taxon>Polyplacidae</taxon>
        <taxon>Polyplax</taxon>
    </lineage>
</organism>
<evidence type="ECO:0000313" key="3">
    <source>
        <dbReference type="Proteomes" id="UP001359485"/>
    </source>
</evidence>
<sequence>MDGRRGFPPWVPQGKNRYTKIKIREECVRCGKVYLSSSNQISHGFCSTCYAANQGLPLIKDTQKTVLHDSGSEDSSNLMQDEEEEEEEEEIE</sequence>
<feature type="region of interest" description="Disordered" evidence="1">
    <location>
        <begin position="65"/>
        <end position="92"/>
    </location>
</feature>
<proteinExistence type="predicted"/>
<accession>A0ABR1BEY3</accession>
<dbReference type="EMBL" id="JAWJWF010000001">
    <property type="protein sequence ID" value="KAK6640599.1"/>
    <property type="molecule type" value="Genomic_DNA"/>
</dbReference>
<dbReference type="Proteomes" id="UP001359485">
    <property type="component" value="Unassembled WGS sequence"/>
</dbReference>
<protein>
    <submittedName>
        <fullName evidence="2">Uncharacterized protein</fullName>
    </submittedName>
</protein>
<reference evidence="2 3" key="1">
    <citation type="submission" date="2023-09" db="EMBL/GenBank/DDBJ databases">
        <title>Genomes of two closely related lineages of the louse Polyplax serrata with different host specificities.</title>
        <authorList>
            <person name="Martinu J."/>
            <person name="Tarabai H."/>
            <person name="Stefka J."/>
            <person name="Hypsa V."/>
        </authorList>
    </citation>
    <scope>NUCLEOTIDE SEQUENCE [LARGE SCALE GENOMIC DNA]</scope>
    <source>
        <strain evidence="2">98ZLc_SE</strain>
    </source>
</reference>
<gene>
    <name evidence="2" type="ORF">RUM44_012295</name>
</gene>
<name>A0ABR1BEY3_POLSC</name>
<comment type="caution">
    <text evidence="2">The sequence shown here is derived from an EMBL/GenBank/DDBJ whole genome shotgun (WGS) entry which is preliminary data.</text>
</comment>